<feature type="region of interest" description="Disordered" evidence="1">
    <location>
        <begin position="1"/>
        <end position="34"/>
    </location>
</feature>
<dbReference type="Proteomes" id="UP000054721">
    <property type="component" value="Unassembled WGS sequence"/>
</dbReference>
<reference evidence="3 4" key="1">
    <citation type="submission" date="2015-05" db="EMBL/GenBank/DDBJ databases">
        <title>Evolution of Trichinella species and genotypes.</title>
        <authorList>
            <person name="Korhonen P.K."/>
            <person name="Edoardo P."/>
            <person name="Giuseppe L.R."/>
            <person name="Gasser R.B."/>
        </authorList>
    </citation>
    <scope>NUCLEOTIDE SEQUENCE [LARGE SCALE GENOMIC DNA]</scope>
    <source>
        <strain evidence="3">ISS10</strain>
    </source>
</reference>
<evidence type="ECO:0000256" key="1">
    <source>
        <dbReference type="SAM" id="MobiDB-lite"/>
    </source>
</evidence>
<dbReference type="EMBL" id="JYDW01000063">
    <property type="protein sequence ID" value="KRZ58095.1"/>
    <property type="molecule type" value="Genomic_DNA"/>
</dbReference>
<feature type="transmembrane region" description="Helical" evidence="2">
    <location>
        <begin position="381"/>
        <end position="398"/>
    </location>
</feature>
<evidence type="ECO:0000313" key="4">
    <source>
        <dbReference type="Proteomes" id="UP000054721"/>
    </source>
</evidence>
<keyword evidence="2" id="KW-1133">Transmembrane helix</keyword>
<feature type="region of interest" description="Disordered" evidence="1">
    <location>
        <begin position="268"/>
        <end position="292"/>
    </location>
</feature>
<comment type="caution">
    <text evidence="3">The sequence shown here is derived from an EMBL/GenBank/DDBJ whole genome shotgun (WGS) entry which is preliminary data.</text>
</comment>
<feature type="compositionally biased region" description="Polar residues" evidence="1">
    <location>
        <begin position="96"/>
        <end position="117"/>
    </location>
</feature>
<evidence type="ECO:0000313" key="3">
    <source>
        <dbReference type="EMBL" id="KRZ58095.1"/>
    </source>
</evidence>
<proteinExistence type="predicted"/>
<keyword evidence="2" id="KW-0812">Transmembrane</keyword>
<sequence length="406" mass="44872">MQRAESINELNKMSMDQLAGNDMKHEPNKGSKIEESDCDAQGALKEVLPNEEPNFNKEKGIEEASLITAVDAASKNINKSDTVSGEEKYVEMPNSIEESASLQGSSITADGMSSTSDVDSKSTPEEFGIVENEHLDKEKRLGPLKFIDGDRKRLKGEELKKASLETIIEEEEVFEKASWSIDISENATSDKKVSRALEEIGIFASVSSSIEDSVIDDSVPTYSQNFGMSACSYLSGISQLREMSSLDFGSQTAESSEDATTASEGILFEEQNSEQEPSEGMASEVDEDGKRDSTDVVTVEAQYVQEMKDSEGTPTMIADCENERSAKKANAASEKLGIPKETVCDNQNVLFRNSLLRSILLIYAIDYAFAVFIFFLCLRIISGWSFLLMLYMNALLWLNEDLHFQK</sequence>
<protein>
    <submittedName>
        <fullName evidence="3">Uncharacterized protein</fullName>
    </submittedName>
</protein>
<dbReference type="OrthoDB" id="188511at2759"/>
<feature type="compositionally biased region" description="Basic and acidic residues" evidence="1">
    <location>
        <begin position="22"/>
        <end position="34"/>
    </location>
</feature>
<dbReference type="AlphaFoldDB" id="A0A0V1LEY9"/>
<feature type="transmembrane region" description="Helical" evidence="2">
    <location>
        <begin position="355"/>
        <end position="375"/>
    </location>
</feature>
<accession>A0A0V1LEY9</accession>
<name>A0A0V1LEY9_9BILA</name>
<organism evidence="3 4">
    <name type="scientific">Trichinella nativa</name>
    <dbReference type="NCBI Taxonomy" id="6335"/>
    <lineage>
        <taxon>Eukaryota</taxon>
        <taxon>Metazoa</taxon>
        <taxon>Ecdysozoa</taxon>
        <taxon>Nematoda</taxon>
        <taxon>Enoplea</taxon>
        <taxon>Dorylaimia</taxon>
        <taxon>Trichinellida</taxon>
        <taxon>Trichinellidae</taxon>
        <taxon>Trichinella</taxon>
    </lineage>
</organism>
<evidence type="ECO:0000256" key="2">
    <source>
        <dbReference type="SAM" id="Phobius"/>
    </source>
</evidence>
<keyword evidence="4" id="KW-1185">Reference proteome</keyword>
<feature type="region of interest" description="Disordered" evidence="1">
    <location>
        <begin position="78"/>
        <end position="125"/>
    </location>
</feature>
<gene>
    <name evidence="3" type="ORF">T02_12238</name>
</gene>
<keyword evidence="2" id="KW-0472">Membrane</keyword>